<keyword evidence="2" id="KW-1185">Reference proteome</keyword>
<comment type="caution">
    <text evidence="1">The sequence shown here is derived from an EMBL/GenBank/DDBJ whole genome shotgun (WGS) entry which is preliminary data.</text>
</comment>
<sequence>MERVEQFGDPWFLLLAEDYIVLKLETPWPVDVPLPDGYSMGDDDGRLLVTNQASLVSATNSLRETRISEALFAGCAAFESSNVFEASAREVLRFAGEICIVHNRDTIYKLIRMFPNAKVLALPHDLCFHAVDLDEPYRCRGEPLVPTSELRVLEGSTRIGCASSLLLTEDTVLEIVRTCPKLCPELKTLRLVSCEISSDDAPLDYDAFPKLRTVELCVKLLRVVFDAFLYATSGTLRNLRLAGDASCRGFLHLCCLRCEPISFPCLEELTLDTALTIDALQVKPEDLHKLLTSLPALRHLSTDSYDLRLFFENYCVPRGSVSLSWCECVYCCVHRPCDESSDEEAAVIRDCLGLPM</sequence>
<dbReference type="EMBL" id="JARKHS020035434">
    <property type="protein sequence ID" value="KAK8757242.1"/>
    <property type="molecule type" value="Genomic_DNA"/>
</dbReference>
<reference evidence="1 2" key="1">
    <citation type="journal article" date="2023" name="Arcadia Sci">
        <title>De novo assembly of a long-read Amblyomma americanum tick genome.</title>
        <authorList>
            <person name="Chou S."/>
            <person name="Poskanzer K.E."/>
            <person name="Rollins M."/>
            <person name="Thuy-Boun P.S."/>
        </authorList>
    </citation>
    <scope>NUCLEOTIDE SEQUENCE [LARGE SCALE GENOMIC DNA]</scope>
    <source>
        <strain evidence="1">F_SG_1</strain>
        <tissue evidence="1">Salivary glands</tissue>
    </source>
</reference>
<dbReference type="AlphaFoldDB" id="A0AAQ4D452"/>
<dbReference type="Proteomes" id="UP001321473">
    <property type="component" value="Unassembled WGS sequence"/>
</dbReference>
<protein>
    <submittedName>
        <fullName evidence="1">Uncharacterized protein</fullName>
    </submittedName>
</protein>
<evidence type="ECO:0000313" key="1">
    <source>
        <dbReference type="EMBL" id="KAK8757242.1"/>
    </source>
</evidence>
<organism evidence="1 2">
    <name type="scientific">Amblyomma americanum</name>
    <name type="common">Lone star tick</name>
    <dbReference type="NCBI Taxonomy" id="6943"/>
    <lineage>
        <taxon>Eukaryota</taxon>
        <taxon>Metazoa</taxon>
        <taxon>Ecdysozoa</taxon>
        <taxon>Arthropoda</taxon>
        <taxon>Chelicerata</taxon>
        <taxon>Arachnida</taxon>
        <taxon>Acari</taxon>
        <taxon>Parasitiformes</taxon>
        <taxon>Ixodida</taxon>
        <taxon>Ixodoidea</taxon>
        <taxon>Ixodidae</taxon>
        <taxon>Amblyomminae</taxon>
        <taxon>Amblyomma</taxon>
    </lineage>
</organism>
<evidence type="ECO:0000313" key="2">
    <source>
        <dbReference type="Proteomes" id="UP001321473"/>
    </source>
</evidence>
<accession>A0AAQ4D452</accession>
<gene>
    <name evidence="1" type="ORF">V5799_000052</name>
</gene>
<name>A0AAQ4D452_AMBAM</name>
<proteinExistence type="predicted"/>